<dbReference type="HOGENOM" id="CLU_1968546_0_0_10"/>
<evidence type="ECO:0000313" key="1">
    <source>
        <dbReference type="EMBL" id="EGC18850.1"/>
    </source>
</evidence>
<comment type="caution">
    <text evidence="1">The sequence shown here is derived from an EMBL/GenBank/DDBJ whole genome shotgun (WGS) entry which is preliminary data.</text>
</comment>
<protein>
    <submittedName>
        <fullName evidence="1">Uncharacterized protein</fullName>
    </submittedName>
</protein>
<reference evidence="1 2" key="1">
    <citation type="submission" date="2011-01" db="EMBL/GenBank/DDBJ databases">
        <authorList>
            <person name="Muzny D."/>
            <person name="Qin X."/>
            <person name="Deng J."/>
            <person name="Jiang H."/>
            <person name="Liu Y."/>
            <person name="Qu J."/>
            <person name="Song X.-Z."/>
            <person name="Zhang L."/>
            <person name="Thornton R."/>
            <person name="Coyle M."/>
            <person name="Francisco L."/>
            <person name="Jackson L."/>
            <person name="Javaid M."/>
            <person name="Korchina V."/>
            <person name="Kovar C."/>
            <person name="Mata R."/>
            <person name="Mathew T."/>
            <person name="Ngo R."/>
            <person name="Nguyen L."/>
            <person name="Nguyen N."/>
            <person name="Okwuonu G."/>
            <person name="Ongeri F."/>
            <person name="Pham C."/>
            <person name="Simmons D."/>
            <person name="Wilczek-Boney K."/>
            <person name="Hale W."/>
            <person name="Jakkamsetti A."/>
            <person name="Pham P."/>
            <person name="Ruth R."/>
            <person name="San Lucas F."/>
            <person name="Warren J."/>
            <person name="Zhang J."/>
            <person name="Zhao Z."/>
            <person name="Zhou C."/>
            <person name="Zhu D."/>
            <person name="Lee S."/>
            <person name="Bess C."/>
            <person name="Blankenburg K."/>
            <person name="Forbes L."/>
            <person name="Fu Q."/>
            <person name="Gubbala S."/>
            <person name="Hirani K."/>
            <person name="Jayaseelan J.C."/>
            <person name="Lara F."/>
            <person name="Munidasa M."/>
            <person name="Palculict T."/>
            <person name="Patil S."/>
            <person name="Pu L.-L."/>
            <person name="Saada N."/>
            <person name="Tang L."/>
            <person name="Weissenberger G."/>
            <person name="Zhu Y."/>
            <person name="Hemphill L."/>
            <person name="Shang Y."/>
            <person name="Youmans B."/>
            <person name="Ayvaz T."/>
            <person name="Ross M."/>
            <person name="Santibanez J."/>
            <person name="Aqrawi P."/>
            <person name="Gross S."/>
            <person name="Joshi V."/>
            <person name="Fowler G."/>
            <person name="Nazareth L."/>
            <person name="Reid J."/>
            <person name="Worley K."/>
            <person name="Petrosino J."/>
            <person name="Highlander S."/>
            <person name="Gibbs R."/>
        </authorList>
    </citation>
    <scope>NUCLEOTIDE SEQUENCE [LARGE SCALE GENOMIC DNA]</scope>
    <source>
        <strain evidence="1 2">DSM 16608</strain>
    </source>
</reference>
<dbReference type="AlphaFoldDB" id="F0FAC6"/>
<gene>
    <name evidence="1" type="ORF">HMPREF9141_2543</name>
</gene>
<name>F0FAC6_9BACT</name>
<sequence length="127" mass="14903">MWERDGKIFVTNGYIGNIPFGLGIFNFRFKDDSSYLYAVSLSDVELTSNQAKSKRETFADVIKEKYYGTIREYIDDTGFKRYEFGINPLDKNEPLGKIFIVHNRNTNKYDTVLYYGPIKYIEENSDF</sequence>
<accession>F0FAC6</accession>
<keyword evidence="2" id="KW-1185">Reference proteome</keyword>
<evidence type="ECO:0000313" key="2">
    <source>
        <dbReference type="Proteomes" id="UP000005697"/>
    </source>
</evidence>
<organism evidence="1 2">
    <name type="scientific">Prevotella multiformis DSM 16608</name>
    <dbReference type="NCBI Taxonomy" id="888743"/>
    <lineage>
        <taxon>Bacteria</taxon>
        <taxon>Pseudomonadati</taxon>
        <taxon>Bacteroidota</taxon>
        <taxon>Bacteroidia</taxon>
        <taxon>Bacteroidales</taxon>
        <taxon>Prevotellaceae</taxon>
        <taxon>Prevotella</taxon>
    </lineage>
</organism>
<dbReference type="STRING" id="888743.HMPREF9141_2543"/>
<dbReference type="EMBL" id="AEWX01000043">
    <property type="protein sequence ID" value="EGC18850.1"/>
    <property type="molecule type" value="Genomic_DNA"/>
</dbReference>
<dbReference type="Proteomes" id="UP000005697">
    <property type="component" value="Unassembled WGS sequence"/>
</dbReference>
<proteinExistence type="predicted"/>